<keyword evidence="4" id="KW-1185">Reference proteome</keyword>
<dbReference type="PANTHER" id="PTHR21535">
    <property type="entry name" value="MAGNESIUM AND COBALT TRANSPORT PROTEIN/MITOCHONDRIAL IMPORT INNER MEMBRANE TRANSLOCASE SUBUNIT TIM8"/>
    <property type="match status" value="1"/>
</dbReference>
<sequence length="760" mass="84440">MTPDPESPDIELQPLDPPQPEFRGIDIDDDNDSDIYRGDNPFLKDDASSVTTTTAGSSSSSSERGGGAFGVISAVVELAISRWARGVRRGSSASSISTSSSSTSSSSSSSNSSISTLARARRRLRRRKSASQSSLQTIISERDIVARITRLKALEESRQLARHFALYLPPSIALPGRDLGSVPEGNTDDPHKREVSTTSLSLVLSHLENIAKRTTKSRRLRGRSRGPHAPLDGSTGMQSRRRGYQPHSDCLVGEFRPSSSFDPSTAKKSKKGKNREPSAPPSSKNTLASTPALSKRQRLMPKAWFLDVASPTWADLKSLGKLLHLHPLTLEDILQKDPREKLEVFPKLGYYFISFRAMESKAERAKILRELQNNSENEEVPVGEANVYLAVFNEGICCFHYRDISEHIDRVRSRIALLDDVVNMSSDWIAHGIMDSVVDSFFPVLADIEKEVMAFDNLIYVDDDQNEQLMEFGAADHTQSSSKASTTVKAESTVDVVSITIPKPVYHPYEKPTLEKINTITSTGGSIRPHFAPPRPTPRLVFRRVRRYIGKVSNRVWNFICSRRERQEPRVNPRTVTLRRMAKTRKLVTLLSRLLASKADVVTQIRKRLMQAGEPSLGNGGTKGEEMEVAIYMGDVQDHIFTLQHSLNHIDRVLSESHPSYLSSLRTTVARSKGNTDKGLLGLTTVSIAVLCCQSTIGIFSMNVHVPTNKHAPGHPFIVFAIVLCLVCLVIMTYLTVVYHWWKTSKRRRGWNTAGISTQS</sequence>
<name>A0A4Y7TM94_COPMI</name>
<dbReference type="AlphaFoldDB" id="A0A4Y7TM94"/>
<evidence type="ECO:0000313" key="4">
    <source>
        <dbReference type="Proteomes" id="UP000298030"/>
    </source>
</evidence>
<dbReference type="CDD" id="cd12829">
    <property type="entry name" value="Alr1p-like"/>
    <property type="match status" value="1"/>
</dbReference>
<feature type="region of interest" description="Disordered" evidence="1">
    <location>
        <begin position="211"/>
        <end position="292"/>
    </location>
</feature>
<dbReference type="GO" id="GO:0010961">
    <property type="term" value="P:intracellular magnesium ion homeostasis"/>
    <property type="evidence" value="ECO:0007669"/>
    <property type="project" value="TreeGrafter"/>
</dbReference>
<feature type="compositionally biased region" description="Basic residues" evidence="1">
    <location>
        <begin position="213"/>
        <end position="226"/>
    </location>
</feature>
<dbReference type="GO" id="GO:0015095">
    <property type="term" value="F:magnesium ion transmembrane transporter activity"/>
    <property type="evidence" value="ECO:0007669"/>
    <property type="project" value="InterPro"/>
</dbReference>
<dbReference type="Proteomes" id="UP000298030">
    <property type="component" value="Unassembled WGS sequence"/>
</dbReference>
<dbReference type="STRING" id="71717.A0A4Y7TM94"/>
<dbReference type="SUPFAM" id="SSF143865">
    <property type="entry name" value="CorA soluble domain-like"/>
    <property type="match status" value="1"/>
</dbReference>
<evidence type="ECO:0000256" key="1">
    <source>
        <dbReference type="SAM" id="MobiDB-lite"/>
    </source>
</evidence>
<dbReference type="OrthoDB" id="29879at2759"/>
<dbReference type="Pfam" id="PF01544">
    <property type="entry name" value="CorA"/>
    <property type="match status" value="1"/>
</dbReference>
<feature type="region of interest" description="Disordered" evidence="1">
    <location>
        <begin position="91"/>
        <end position="132"/>
    </location>
</feature>
<feature type="compositionally biased region" description="Low complexity" evidence="1">
    <location>
        <begin position="91"/>
        <end position="118"/>
    </location>
</feature>
<feature type="compositionally biased region" description="Low complexity" evidence="1">
    <location>
        <begin position="48"/>
        <end position="63"/>
    </location>
</feature>
<feature type="compositionally biased region" description="Polar residues" evidence="1">
    <location>
        <begin position="281"/>
        <end position="292"/>
    </location>
</feature>
<proteinExistence type="predicted"/>
<feature type="transmembrane region" description="Helical" evidence="2">
    <location>
        <begin position="717"/>
        <end position="742"/>
    </location>
</feature>
<dbReference type="Gene3D" id="3.30.460.20">
    <property type="entry name" value="CorA soluble domain-like"/>
    <property type="match status" value="1"/>
</dbReference>
<feature type="region of interest" description="Disordered" evidence="1">
    <location>
        <begin position="1"/>
        <end position="67"/>
    </location>
</feature>
<keyword evidence="2" id="KW-0472">Membrane</keyword>
<evidence type="ECO:0000313" key="3">
    <source>
        <dbReference type="EMBL" id="TEB35081.1"/>
    </source>
</evidence>
<dbReference type="EMBL" id="QPFP01000008">
    <property type="protein sequence ID" value="TEB35081.1"/>
    <property type="molecule type" value="Genomic_DNA"/>
</dbReference>
<feature type="region of interest" description="Disordered" evidence="1">
    <location>
        <begin position="175"/>
        <end position="196"/>
    </location>
</feature>
<comment type="caution">
    <text evidence="3">The sequence shown here is derived from an EMBL/GenBank/DDBJ whole genome shotgun (WGS) entry which is preliminary data.</text>
</comment>
<protein>
    <recommendedName>
        <fullName evidence="5">Cora-domain-containing protein</fullName>
    </recommendedName>
</protein>
<keyword evidence="2" id="KW-1133">Transmembrane helix</keyword>
<dbReference type="PANTHER" id="PTHR21535:SF90">
    <property type="entry name" value="CORA METAL ION TRANSPORTER"/>
    <property type="match status" value="1"/>
</dbReference>
<accession>A0A4Y7TM94</accession>
<dbReference type="GO" id="GO:0016020">
    <property type="term" value="C:membrane"/>
    <property type="evidence" value="ECO:0007669"/>
    <property type="project" value="InterPro"/>
</dbReference>
<dbReference type="InterPro" id="IPR044089">
    <property type="entry name" value="Alr1-like"/>
</dbReference>
<dbReference type="InterPro" id="IPR045861">
    <property type="entry name" value="CorA_cytoplasmic_dom"/>
</dbReference>
<organism evidence="3 4">
    <name type="scientific">Coprinellus micaceus</name>
    <name type="common">Glistening ink-cap mushroom</name>
    <name type="synonym">Coprinus micaceus</name>
    <dbReference type="NCBI Taxonomy" id="71717"/>
    <lineage>
        <taxon>Eukaryota</taxon>
        <taxon>Fungi</taxon>
        <taxon>Dikarya</taxon>
        <taxon>Basidiomycota</taxon>
        <taxon>Agaricomycotina</taxon>
        <taxon>Agaricomycetes</taxon>
        <taxon>Agaricomycetidae</taxon>
        <taxon>Agaricales</taxon>
        <taxon>Agaricineae</taxon>
        <taxon>Psathyrellaceae</taxon>
        <taxon>Coprinellus</taxon>
    </lineage>
</organism>
<feature type="compositionally biased region" description="Basic residues" evidence="1">
    <location>
        <begin position="119"/>
        <end position="129"/>
    </location>
</feature>
<feature type="compositionally biased region" description="Basic and acidic residues" evidence="1">
    <location>
        <begin position="34"/>
        <end position="47"/>
    </location>
</feature>
<dbReference type="InterPro" id="IPR002523">
    <property type="entry name" value="MgTranspt_CorA/ZnTranspt_ZntB"/>
</dbReference>
<keyword evidence="2" id="KW-0812">Transmembrane</keyword>
<dbReference type="Gene3D" id="1.20.58.340">
    <property type="entry name" value="Magnesium transport protein CorA, transmembrane region"/>
    <property type="match status" value="2"/>
</dbReference>
<gene>
    <name evidence="3" type="ORF">FA13DRAFT_1438926</name>
</gene>
<evidence type="ECO:0008006" key="5">
    <source>
        <dbReference type="Google" id="ProtNLM"/>
    </source>
</evidence>
<evidence type="ECO:0000256" key="2">
    <source>
        <dbReference type="SAM" id="Phobius"/>
    </source>
</evidence>
<reference evidence="3 4" key="1">
    <citation type="journal article" date="2019" name="Nat. Ecol. Evol.">
        <title>Megaphylogeny resolves global patterns of mushroom evolution.</title>
        <authorList>
            <person name="Varga T."/>
            <person name="Krizsan K."/>
            <person name="Foldi C."/>
            <person name="Dima B."/>
            <person name="Sanchez-Garcia M."/>
            <person name="Sanchez-Ramirez S."/>
            <person name="Szollosi G.J."/>
            <person name="Szarkandi J.G."/>
            <person name="Papp V."/>
            <person name="Albert L."/>
            <person name="Andreopoulos W."/>
            <person name="Angelini C."/>
            <person name="Antonin V."/>
            <person name="Barry K.W."/>
            <person name="Bougher N.L."/>
            <person name="Buchanan P."/>
            <person name="Buyck B."/>
            <person name="Bense V."/>
            <person name="Catcheside P."/>
            <person name="Chovatia M."/>
            <person name="Cooper J."/>
            <person name="Damon W."/>
            <person name="Desjardin D."/>
            <person name="Finy P."/>
            <person name="Geml J."/>
            <person name="Haridas S."/>
            <person name="Hughes K."/>
            <person name="Justo A."/>
            <person name="Karasinski D."/>
            <person name="Kautmanova I."/>
            <person name="Kiss B."/>
            <person name="Kocsube S."/>
            <person name="Kotiranta H."/>
            <person name="LaButti K.M."/>
            <person name="Lechner B.E."/>
            <person name="Liimatainen K."/>
            <person name="Lipzen A."/>
            <person name="Lukacs Z."/>
            <person name="Mihaltcheva S."/>
            <person name="Morgado L.N."/>
            <person name="Niskanen T."/>
            <person name="Noordeloos M.E."/>
            <person name="Ohm R.A."/>
            <person name="Ortiz-Santana B."/>
            <person name="Ovrebo C."/>
            <person name="Racz N."/>
            <person name="Riley R."/>
            <person name="Savchenko A."/>
            <person name="Shiryaev A."/>
            <person name="Soop K."/>
            <person name="Spirin V."/>
            <person name="Szebenyi C."/>
            <person name="Tomsovsky M."/>
            <person name="Tulloss R.E."/>
            <person name="Uehling J."/>
            <person name="Grigoriev I.V."/>
            <person name="Vagvolgyi C."/>
            <person name="Papp T."/>
            <person name="Martin F.M."/>
            <person name="Miettinen O."/>
            <person name="Hibbett D.S."/>
            <person name="Nagy L.G."/>
        </authorList>
    </citation>
    <scope>NUCLEOTIDE SEQUENCE [LARGE SCALE GENOMIC DNA]</scope>
    <source>
        <strain evidence="3 4">FP101781</strain>
    </source>
</reference>